<protein>
    <recommendedName>
        <fullName evidence="10">RING-type domain-containing protein</fullName>
    </recommendedName>
</protein>
<dbReference type="SUPFAM" id="SSF49599">
    <property type="entry name" value="TRAF domain-like"/>
    <property type="match status" value="1"/>
</dbReference>
<dbReference type="Gene3D" id="2.20.110.10">
    <property type="entry name" value="Histone H3 K4-specific methyltransferase SET7/9 N-terminal domain"/>
    <property type="match status" value="1"/>
</dbReference>
<dbReference type="SMART" id="SM00698">
    <property type="entry name" value="MORN"/>
    <property type="match status" value="3"/>
</dbReference>
<dbReference type="GO" id="GO:0016579">
    <property type="term" value="P:protein deubiquitination"/>
    <property type="evidence" value="ECO:0007669"/>
    <property type="project" value="InterPro"/>
</dbReference>
<feature type="compositionally biased region" description="Basic and acidic residues" evidence="5">
    <location>
        <begin position="59"/>
        <end position="72"/>
    </location>
</feature>
<keyword evidence="4" id="KW-0863">Zinc-finger</keyword>
<feature type="domain" description="RING-type" evidence="6">
    <location>
        <begin position="838"/>
        <end position="873"/>
    </location>
</feature>
<organism evidence="8 9">
    <name type="scientific">Elasticomyces elasticus</name>
    <dbReference type="NCBI Taxonomy" id="574655"/>
    <lineage>
        <taxon>Eukaryota</taxon>
        <taxon>Fungi</taxon>
        <taxon>Dikarya</taxon>
        <taxon>Ascomycota</taxon>
        <taxon>Pezizomycotina</taxon>
        <taxon>Dothideomycetes</taxon>
        <taxon>Dothideomycetidae</taxon>
        <taxon>Mycosphaerellales</taxon>
        <taxon>Teratosphaeriaceae</taxon>
        <taxon>Elasticomyces</taxon>
    </lineage>
</organism>
<feature type="compositionally biased region" description="Basic and acidic residues" evidence="5">
    <location>
        <begin position="564"/>
        <end position="584"/>
    </location>
</feature>
<dbReference type="Pfam" id="PF13920">
    <property type="entry name" value="zf-C3HC4_3"/>
    <property type="match status" value="1"/>
</dbReference>
<feature type="region of interest" description="Disordered" evidence="5">
    <location>
        <begin position="561"/>
        <end position="590"/>
    </location>
</feature>
<gene>
    <name evidence="8" type="ORF">LTR97_001646</name>
</gene>
<dbReference type="PROSITE" id="PS50089">
    <property type="entry name" value="ZF_RING_2"/>
    <property type="match status" value="1"/>
</dbReference>
<dbReference type="PROSITE" id="PS50144">
    <property type="entry name" value="MATH"/>
    <property type="match status" value="1"/>
</dbReference>
<feature type="compositionally biased region" description="Pro residues" evidence="5">
    <location>
        <begin position="1"/>
        <end position="10"/>
    </location>
</feature>
<dbReference type="Gene3D" id="3.30.40.10">
    <property type="entry name" value="Zinc/RING finger domain, C3HC4 (zinc finger)"/>
    <property type="match status" value="1"/>
</dbReference>
<feature type="domain" description="MATH" evidence="7">
    <location>
        <begin position="164"/>
        <end position="320"/>
    </location>
</feature>
<dbReference type="GO" id="GO:0004843">
    <property type="term" value="F:cysteine-type deubiquitinase activity"/>
    <property type="evidence" value="ECO:0007669"/>
    <property type="project" value="InterPro"/>
</dbReference>
<feature type="compositionally biased region" description="Acidic residues" evidence="5">
    <location>
        <begin position="96"/>
        <end position="105"/>
    </location>
</feature>
<dbReference type="Pfam" id="PF22486">
    <property type="entry name" value="MATH_2"/>
    <property type="match status" value="1"/>
</dbReference>
<evidence type="ECO:0000256" key="4">
    <source>
        <dbReference type="PROSITE-ProRule" id="PRU00175"/>
    </source>
</evidence>
<dbReference type="InterPro" id="IPR002083">
    <property type="entry name" value="MATH/TRAF_dom"/>
</dbReference>
<dbReference type="PANTHER" id="PTHR43215:SF14">
    <property type="entry name" value="RADIAL SPOKE HEAD 1 HOMOLOG"/>
    <property type="match status" value="1"/>
</dbReference>
<comment type="subcellular location">
    <subcellularLocation>
        <location evidence="1">Cytoplasm</location>
    </subcellularLocation>
</comment>
<dbReference type="InterPro" id="IPR008974">
    <property type="entry name" value="TRAF-like"/>
</dbReference>
<reference evidence="8" key="1">
    <citation type="submission" date="2023-08" db="EMBL/GenBank/DDBJ databases">
        <title>Black Yeasts Isolated from many extreme environments.</title>
        <authorList>
            <person name="Coleine C."/>
            <person name="Stajich J.E."/>
            <person name="Selbmann L."/>
        </authorList>
    </citation>
    <scope>NUCLEOTIDE SEQUENCE</scope>
    <source>
        <strain evidence="8">CCFEE 5810</strain>
    </source>
</reference>
<dbReference type="InterPro" id="IPR003409">
    <property type="entry name" value="MORN"/>
</dbReference>
<dbReference type="InterPro" id="IPR013083">
    <property type="entry name" value="Znf_RING/FYVE/PHD"/>
</dbReference>
<dbReference type="SUPFAM" id="SSF54001">
    <property type="entry name" value="Cysteine proteinases"/>
    <property type="match status" value="1"/>
</dbReference>
<dbReference type="InterPro" id="IPR001841">
    <property type="entry name" value="Znf_RING"/>
</dbReference>
<dbReference type="SUPFAM" id="SSF82185">
    <property type="entry name" value="Histone H3 K4-specific methyltransferase SET7/9 N-terminal domain"/>
    <property type="match status" value="1"/>
</dbReference>
<dbReference type="GO" id="GO:0008270">
    <property type="term" value="F:zinc ion binding"/>
    <property type="evidence" value="ECO:0007669"/>
    <property type="project" value="UniProtKB-KW"/>
</dbReference>
<name>A0AAN7WJ71_9PEZI</name>
<sequence>MDTALPPLPPTDIFDFQPPSDSQYAARHQLGIQIPPVVPTPPPATENGPVTPIVPNHPEPIHARRRSTDRSRSGSPQQSRSRSRSPSRSSHHTGSDEGDSDVEESADPRLQWRPIAEDKSEPCEDELVYIESRAATEHSAMDHAHFEDRTFVELNDKQVKPLGSGRIDWLVEKFNGTQEAPNNEQVMRSPTVHVGGYDWCIAFYPKGNGTEFLSLYLECVTMQQPDYTEFEPFEKPPFPFLSGAEVIERRRSVGAQISVVMYNPAEPRTYDFKVDAHRYSKQSADYGWRYLAHRDEFHLRRHGQRQALLRDDKLAFRAYIRVVDDPTRCMWAHDHTERFKDSLLTSGLRSFAGQFPHVTAILPLLHYEPFRKLITQQRELTHTIYKLQTLLWKLYSRTRSSTYGLRSEDLNPTDAVTCLRVIRTAVAQEVGDDVLDELLGPVNCIVGVGSLISSDKLKTKTCSSIQEAINKHPRSIATPALLTVELQRQEFDAKARRWKKLTNRVEMNEHIVVGEMKYQLYSVVTHRGDLQSNKHNLYIRPDRNDILWYAYEDRRVTAMTHKQAVTDHEGFETEEVDRDRRRDSPFSGMGEPAENEVIYLALYIREDAAAQWCHPREEVWDVPEEIRKGLNYTKQKASRQIVKTAESAPDMPFRVEQDRHEEEQRIREAMEAAAGASTPDWPLTDEEGDTIMSDAEEDEQLQRTPSTDMTASITLAQIPNGPSPCRKWHTLSDCIGTNYYDGEMFGNCYQGHGHLITMSGDEYLGNFSQGRQEGHGKMIYASNGDVYEGEWKAGERHGHGMFTEASTKNVFEGGWKEGKKHGHFVLKGEVTEEDKGLCTICYEREMTTAFYDCGHVLACGNCAAKIDNCPICRRRVVGRLQLYGVKMTLE</sequence>
<feature type="region of interest" description="Disordered" evidence="5">
    <location>
        <begin position="1"/>
        <end position="123"/>
    </location>
</feature>
<keyword evidence="4" id="KW-0862">Zinc</keyword>
<dbReference type="CDD" id="cd00121">
    <property type="entry name" value="MATH"/>
    <property type="match status" value="1"/>
</dbReference>
<dbReference type="Pfam" id="PF00443">
    <property type="entry name" value="UCH"/>
    <property type="match status" value="1"/>
</dbReference>
<keyword evidence="3" id="KW-0677">Repeat</keyword>
<dbReference type="AlphaFoldDB" id="A0AAN7WJ71"/>
<evidence type="ECO:0000256" key="2">
    <source>
        <dbReference type="ARBA" id="ARBA00022490"/>
    </source>
</evidence>
<keyword evidence="4" id="KW-0479">Metal-binding</keyword>
<evidence type="ECO:0000313" key="9">
    <source>
        <dbReference type="Proteomes" id="UP001310594"/>
    </source>
</evidence>
<evidence type="ECO:0000256" key="3">
    <source>
        <dbReference type="ARBA" id="ARBA00022737"/>
    </source>
</evidence>
<keyword evidence="2" id="KW-0963">Cytoplasm</keyword>
<dbReference type="EMBL" id="JAVRQU010000002">
    <property type="protein sequence ID" value="KAK5706656.1"/>
    <property type="molecule type" value="Genomic_DNA"/>
</dbReference>
<proteinExistence type="predicted"/>
<dbReference type="InterPro" id="IPR001394">
    <property type="entry name" value="Peptidase_C19_UCH"/>
</dbReference>
<comment type="caution">
    <text evidence="8">The sequence shown here is derived from an EMBL/GenBank/DDBJ whole genome shotgun (WGS) entry which is preliminary data.</text>
</comment>
<dbReference type="Gene3D" id="3.90.70.10">
    <property type="entry name" value="Cysteine proteinases"/>
    <property type="match status" value="1"/>
</dbReference>
<evidence type="ECO:0000256" key="5">
    <source>
        <dbReference type="SAM" id="MobiDB-lite"/>
    </source>
</evidence>
<dbReference type="PANTHER" id="PTHR43215">
    <property type="entry name" value="RADIAL SPOKE HEAD 1 HOMOLOG"/>
    <property type="match status" value="1"/>
</dbReference>
<evidence type="ECO:0000259" key="6">
    <source>
        <dbReference type="PROSITE" id="PS50089"/>
    </source>
</evidence>
<evidence type="ECO:0000313" key="8">
    <source>
        <dbReference type="EMBL" id="KAK5706656.1"/>
    </source>
</evidence>
<evidence type="ECO:0000259" key="7">
    <source>
        <dbReference type="PROSITE" id="PS50144"/>
    </source>
</evidence>
<dbReference type="InterPro" id="IPR038765">
    <property type="entry name" value="Papain-like_cys_pep_sf"/>
</dbReference>
<dbReference type="Pfam" id="PF02493">
    <property type="entry name" value="MORN"/>
    <property type="match status" value="3"/>
</dbReference>
<dbReference type="Proteomes" id="UP001310594">
    <property type="component" value="Unassembled WGS sequence"/>
</dbReference>
<dbReference type="Gene3D" id="2.60.210.10">
    <property type="entry name" value="Apoptosis, Tumor Necrosis Factor Receptor Associated Protein 2, Chain A"/>
    <property type="match status" value="1"/>
</dbReference>
<dbReference type="GO" id="GO:0005737">
    <property type="term" value="C:cytoplasm"/>
    <property type="evidence" value="ECO:0007669"/>
    <property type="project" value="UniProtKB-SubCell"/>
</dbReference>
<dbReference type="SUPFAM" id="SSF57850">
    <property type="entry name" value="RING/U-box"/>
    <property type="match status" value="1"/>
</dbReference>
<feature type="compositionally biased region" description="Basic residues" evidence="5">
    <location>
        <begin position="81"/>
        <end position="91"/>
    </location>
</feature>
<evidence type="ECO:0000256" key="1">
    <source>
        <dbReference type="ARBA" id="ARBA00004496"/>
    </source>
</evidence>
<dbReference type="SMART" id="SM00184">
    <property type="entry name" value="RING"/>
    <property type="match status" value="1"/>
</dbReference>
<evidence type="ECO:0008006" key="10">
    <source>
        <dbReference type="Google" id="ProtNLM"/>
    </source>
</evidence>
<accession>A0AAN7WJ71</accession>